<evidence type="ECO:0000313" key="2">
    <source>
        <dbReference type="EMBL" id="AAT32085.1"/>
    </source>
</evidence>
<keyword evidence="1" id="KW-1133">Transmembrane helix</keyword>
<protein>
    <submittedName>
        <fullName evidence="2">Uncharacterized protein</fullName>
    </submittedName>
</protein>
<evidence type="ECO:0000256" key="1">
    <source>
        <dbReference type="SAM" id="Phobius"/>
    </source>
</evidence>
<accession>Q81P50</accession>
<keyword evidence="1" id="KW-0812">Transmembrane</keyword>
<organism evidence="2 3">
    <name type="scientific">Bacillus anthracis</name>
    <name type="common">anthrax bacterium</name>
    <dbReference type="NCBI Taxonomy" id="1392"/>
    <lineage>
        <taxon>Bacteria</taxon>
        <taxon>Bacillati</taxon>
        <taxon>Bacillota</taxon>
        <taxon>Bacilli</taxon>
        <taxon>Bacillales</taxon>
        <taxon>Bacillaceae</taxon>
        <taxon>Bacillus</taxon>
        <taxon>Bacillus cereus group</taxon>
    </lineage>
</organism>
<sequence length="35" mass="4175">MDVLHLDRLGGVYSFLYVLVIVRKLLSMKKRIERL</sequence>
<dbReference type="PATRIC" id="fig|1392.236.peg.3069"/>
<dbReference type="Proteomes" id="UP000000594">
    <property type="component" value="Chromosome"/>
</dbReference>
<evidence type="ECO:0000313" key="3">
    <source>
        <dbReference type="Proteomes" id="UP000000594"/>
    </source>
</evidence>
<proteinExistence type="predicted"/>
<feature type="transmembrane region" description="Helical" evidence="1">
    <location>
        <begin position="6"/>
        <end position="26"/>
    </location>
</feature>
<keyword evidence="3" id="KW-1185">Reference proteome</keyword>
<name>A0A0F7RCR8_BACAN</name>
<dbReference type="EMBL" id="AE017334">
    <property type="protein sequence ID" value="AAT32085.1"/>
    <property type="molecule type" value="Genomic_DNA"/>
</dbReference>
<accession>Q6KRE3</accession>
<dbReference type="AlphaFoldDB" id="A0A0F7RCR8"/>
<keyword evidence="1" id="KW-0472">Membrane</keyword>
<accession>A0A0F7RCR8</accession>
<dbReference type="KEGG" id="bar:GBAA_2968"/>
<gene>
    <name evidence="2" type="ordered locus">GBAA_2968</name>
</gene>
<accession>E9R765</accession>
<reference evidence="2 3" key="1">
    <citation type="journal article" date="2009" name="J. Bacteriol.">
        <title>The complete genome sequence of Bacillus anthracis Ames 'Ancestor'.</title>
        <authorList>
            <person name="Ravel J."/>
            <person name="Jiang L."/>
            <person name="Stanley S.T."/>
            <person name="Wilson M.R."/>
            <person name="Decker R.S."/>
            <person name="Read T.D."/>
            <person name="Worsham P."/>
            <person name="Keim P.S."/>
            <person name="Salzberg S.L."/>
            <person name="Fraser-Liggett C.M."/>
            <person name="Rasko D.A."/>
        </authorList>
    </citation>
    <scope>NUCLEOTIDE SEQUENCE [LARGE SCALE GENOMIC DNA]</scope>
    <source>
        <strain evidence="3">Ames ancestor</strain>
    </source>
</reference>